<comment type="caution">
    <text evidence="2">The sequence shown here is derived from an EMBL/GenBank/DDBJ whole genome shotgun (WGS) entry which is preliminary data.</text>
</comment>
<feature type="chain" id="PRO_5042129798" description="Ig-like domain-containing protein" evidence="1">
    <location>
        <begin position="21"/>
        <end position="117"/>
    </location>
</feature>
<reference evidence="2" key="1">
    <citation type="submission" date="2023-03" db="EMBL/GenBank/DDBJ databases">
        <title>Multiphase analysis and comparison of six strains from genera Psychromarinibacter, Lutimaribacter, and Maritimibacter, including a novel species: Psychromarinibacter sediminicola sp. nov.</title>
        <authorList>
            <person name="Wang Y.-H."/>
            <person name="Ye M.-Q."/>
            <person name="Du Z.-J."/>
        </authorList>
    </citation>
    <scope>NUCLEOTIDE SEQUENCE</scope>
    <source>
        <strain evidence="2">C21-152</strain>
    </source>
</reference>
<dbReference type="EMBL" id="JARGYC010000011">
    <property type="protein sequence ID" value="MDF0600263.1"/>
    <property type="molecule type" value="Genomic_DNA"/>
</dbReference>
<gene>
    <name evidence="2" type="ORF">P1J78_05935</name>
</gene>
<evidence type="ECO:0000256" key="1">
    <source>
        <dbReference type="SAM" id="SignalP"/>
    </source>
</evidence>
<dbReference type="Proteomes" id="UP001220964">
    <property type="component" value="Unassembled WGS sequence"/>
</dbReference>
<protein>
    <recommendedName>
        <fullName evidence="4">Ig-like domain-containing protein</fullName>
    </recommendedName>
</protein>
<evidence type="ECO:0000313" key="2">
    <source>
        <dbReference type="EMBL" id="MDF0600263.1"/>
    </source>
</evidence>
<organism evidence="2 3">
    <name type="scientific">Psychromarinibacter sediminicola</name>
    <dbReference type="NCBI Taxonomy" id="3033385"/>
    <lineage>
        <taxon>Bacteria</taxon>
        <taxon>Pseudomonadati</taxon>
        <taxon>Pseudomonadota</taxon>
        <taxon>Alphaproteobacteria</taxon>
        <taxon>Rhodobacterales</taxon>
        <taxon>Paracoccaceae</taxon>
        <taxon>Psychromarinibacter</taxon>
    </lineage>
</organism>
<sequence>MPRRALLALALVALAPPAQAAQTTPGVSPHQTAPIRPGPAIELTAASQTCPAGFDVATATAFTYQCRMFAPGNTAPGHAFVAGQKPCDNRRYWTDGPNVTITPSRGGGVVVWTCRHL</sequence>
<keyword evidence="3" id="KW-1185">Reference proteome</keyword>
<dbReference type="RefSeq" id="WP_275566407.1">
    <property type="nucleotide sequence ID" value="NZ_JARGYC010000011.1"/>
</dbReference>
<proteinExistence type="predicted"/>
<feature type="signal peptide" evidence="1">
    <location>
        <begin position="1"/>
        <end position="20"/>
    </location>
</feature>
<evidence type="ECO:0000313" key="3">
    <source>
        <dbReference type="Proteomes" id="UP001220964"/>
    </source>
</evidence>
<dbReference type="AlphaFoldDB" id="A0AAE3T809"/>
<accession>A0AAE3T809</accession>
<name>A0AAE3T809_9RHOB</name>
<keyword evidence="1" id="KW-0732">Signal</keyword>
<evidence type="ECO:0008006" key="4">
    <source>
        <dbReference type="Google" id="ProtNLM"/>
    </source>
</evidence>